<evidence type="ECO:0000313" key="3">
    <source>
        <dbReference type="EMBL" id="AGB40558.1"/>
    </source>
</evidence>
<proteinExistence type="predicted"/>
<dbReference type="KEGG" id="hhl:Halha_0584"/>
<dbReference type="GO" id="GO:0006935">
    <property type="term" value="P:chemotaxis"/>
    <property type="evidence" value="ECO:0007669"/>
    <property type="project" value="UniProtKB-KW"/>
</dbReference>
<keyword evidence="1" id="KW-0145">Chemotaxis</keyword>
<protein>
    <submittedName>
        <fullName evidence="3">Putative inhibitor of MCP methylation, CheC</fullName>
    </submittedName>
</protein>
<dbReference type="Gene3D" id="3.40.1550.10">
    <property type="entry name" value="CheC-like"/>
    <property type="match status" value="1"/>
</dbReference>
<evidence type="ECO:0000256" key="1">
    <source>
        <dbReference type="ARBA" id="ARBA00022500"/>
    </source>
</evidence>
<dbReference type="PANTHER" id="PTHR39452">
    <property type="entry name" value="CHEY-P PHOSPHATASE CHEX"/>
    <property type="match status" value="1"/>
</dbReference>
<reference evidence="4" key="1">
    <citation type="submission" date="2012-02" db="EMBL/GenBank/DDBJ databases">
        <title>The complete genome of Halobacteroides halobius DSM 5150.</title>
        <authorList>
            <person name="Lucas S."/>
            <person name="Copeland A."/>
            <person name="Lapidus A."/>
            <person name="Glavina del Rio T."/>
            <person name="Dalin E."/>
            <person name="Tice H."/>
            <person name="Bruce D."/>
            <person name="Goodwin L."/>
            <person name="Pitluck S."/>
            <person name="Peters L."/>
            <person name="Mikhailova N."/>
            <person name="Gu W."/>
            <person name="Kyrpides N."/>
            <person name="Mavromatis K."/>
            <person name="Ivanova N."/>
            <person name="Brettin T."/>
            <person name="Detter J.C."/>
            <person name="Han C."/>
            <person name="Larimer F."/>
            <person name="Land M."/>
            <person name="Hauser L."/>
            <person name="Markowitz V."/>
            <person name="Cheng J.-F."/>
            <person name="Hugenholtz P."/>
            <person name="Woyke T."/>
            <person name="Wu D."/>
            <person name="Tindall B."/>
            <person name="Pomrenke H."/>
            <person name="Brambilla E."/>
            <person name="Klenk H.-P."/>
            <person name="Eisen J.A."/>
        </authorList>
    </citation>
    <scope>NUCLEOTIDE SEQUENCE [LARGE SCALE GENOMIC DNA]</scope>
    <source>
        <strain evidence="4">ATCC 35273 / DSM 5150 / MD-1</strain>
    </source>
</reference>
<dbReference type="Pfam" id="PF13690">
    <property type="entry name" value="CheX"/>
    <property type="match status" value="1"/>
</dbReference>
<gene>
    <name evidence="3" type="ordered locus">Halha_0584</name>
</gene>
<dbReference type="RefSeq" id="WP_015326284.1">
    <property type="nucleotide sequence ID" value="NC_019978.1"/>
</dbReference>
<name>L0K8W0_HALHC</name>
<dbReference type="CDD" id="cd17906">
    <property type="entry name" value="CheX"/>
    <property type="match status" value="1"/>
</dbReference>
<dbReference type="OrthoDB" id="9788100at2"/>
<feature type="domain" description="Chemotaxis phosphatase CheX-like" evidence="2">
    <location>
        <begin position="43"/>
        <end position="137"/>
    </location>
</feature>
<dbReference type="InterPro" id="IPR028976">
    <property type="entry name" value="CheC-like_sf"/>
</dbReference>
<organism evidence="3 4">
    <name type="scientific">Halobacteroides halobius (strain ATCC 35273 / DSM 5150 / MD-1)</name>
    <dbReference type="NCBI Taxonomy" id="748449"/>
    <lineage>
        <taxon>Bacteria</taxon>
        <taxon>Bacillati</taxon>
        <taxon>Bacillota</taxon>
        <taxon>Clostridia</taxon>
        <taxon>Halanaerobiales</taxon>
        <taxon>Halobacteroidaceae</taxon>
        <taxon>Halobacteroides</taxon>
    </lineage>
</organism>
<dbReference type="InterPro" id="IPR038756">
    <property type="entry name" value="CheX-like"/>
</dbReference>
<accession>L0K8W0</accession>
<dbReference type="AlphaFoldDB" id="L0K8W0"/>
<keyword evidence="4" id="KW-1185">Reference proteome</keyword>
<dbReference type="PANTHER" id="PTHR39452:SF1">
    <property type="entry name" value="CHEY-P PHOSPHATASE CHEX"/>
    <property type="match status" value="1"/>
</dbReference>
<dbReference type="STRING" id="748449.Halha_0584"/>
<dbReference type="EMBL" id="CP003359">
    <property type="protein sequence ID" value="AGB40558.1"/>
    <property type="molecule type" value="Genomic_DNA"/>
</dbReference>
<evidence type="ECO:0000313" key="4">
    <source>
        <dbReference type="Proteomes" id="UP000010880"/>
    </source>
</evidence>
<dbReference type="Proteomes" id="UP000010880">
    <property type="component" value="Chromosome"/>
</dbReference>
<dbReference type="eggNOG" id="COG1406">
    <property type="taxonomic scope" value="Bacteria"/>
</dbReference>
<dbReference type="HOGENOM" id="CLU_116290_1_0_9"/>
<evidence type="ECO:0000259" key="2">
    <source>
        <dbReference type="Pfam" id="PF13690"/>
    </source>
</evidence>
<dbReference type="SUPFAM" id="SSF103039">
    <property type="entry name" value="CheC-like"/>
    <property type="match status" value="1"/>
</dbReference>
<dbReference type="InterPro" id="IPR028051">
    <property type="entry name" value="CheX-like_dom"/>
</dbReference>
<sequence>MKKEYINPILKSTKSVLENMIQLNPTEGERKTESKHFTAQGINASIGVTGSLEGFIYFSMEEDTALNIVTKMSGMEINEFDDLSRSAIGELANIITGNSTTKLSDLGYQCDITPPSIAIGDNMEISPAKGESLIIPLHTKIGDIKINISLKSS</sequence>